<accession>A0ABM7H429</accession>
<feature type="transmembrane region" description="Helical" evidence="1">
    <location>
        <begin position="141"/>
        <end position="160"/>
    </location>
</feature>
<keyword evidence="3" id="KW-1185">Reference proteome</keyword>
<keyword evidence="1" id="KW-0812">Transmembrane</keyword>
<proteinExistence type="predicted"/>
<feature type="transmembrane region" description="Helical" evidence="1">
    <location>
        <begin position="227"/>
        <end position="253"/>
    </location>
</feature>
<feature type="transmembrane region" description="Helical" evidence="1">
    <location>
        <begin position="295"/>
        <end position="313"/>
    </location>
</feature>
<sequence length="319" mass="33543">MTYMRRTAPIIILTLICALLISMAAAVALGPSGISFGSLFTSDNAWMILWEIRVPRVIAAALVGCGLAVAGTAMQALFRNPMADPYIIGTSSGGALGATLAIVLFAGTGRPVLAFAGAIGATFAVYFIARRGGKIPVETLLLSGVALATLLSALLSFLMYTAGRSLHQIMFWLMGGFWNIAWNDVGVALPILIGGAGIYLFARDLNILALNEEDATHLGVNVERTKLILLALSAFVTGIAVAVAGSIGFIGLITPHVMRLIVGPDHRFLFPAAALAGAILLVWADALTRTFTSDMPVGILTACFGAPFFIYLLRSRTKS</sequence>
<feature type="transmembrane region" description="Helical" evidence="1">
    <location>
        <begin position="268"/>
        <end position="288"/>
    </location>
</feature>
<keyword evidence="1" id="KW-0472">Membrane</keyword>
<dbReference type="EMBL" id="AP019781">
    <property type="protein sequence ID" value="BBL67547.1"/>
    <property type="molecule type" value="Genomic_DNA"/>
</dbReference>
<feature type="transmembrane region" description="Helical" evidence="1">
    <location>
        <begin position="57"/>
        <end position="78"/>
    </location>
</feature>
<feature type="transmembrane region" description="Helical" evidence="1">
    <location>
        <begin position="180"/>
        <end position="202"/>
    </location>
</feature>
<dbReference type="CDD" id="cd06550">
    <property type="entry name" value="TM_ABC_iron-siderophores_like"/>
    <property type="match status" value="1"/>
</dbReference>
<dbReference type="InterPro" id="IPR000522">
    <property type="entry name" value="ABC_transptr_permease_BtuC"/>
</dbReference>
<feature type="transmembrane region" description="Helical" evidence="1">
    <location>
        <begin position="112"/>
        <end position="129"/>
    </location>
</feature>
<evidence type="ECO:0000313" key="2">
    <source>
        <dbReference type="EMBL" id="BBL67547.1"/>
    </source>
</evidence>
<evidence type="ECO:0000313" key="3">
    <source>
        <dbReference type="Proteomes" id="UP000824969"/>
    </source>
</evidence>
<reference evidence="2 3" key="1">
    <citation type="submission" date="2019-06" db="EMBL/GenBank/DDBJ databases">
        <title>Complete genome sequence of Methanoculleus chikugoensis strain MG62.</title>
        <authorList>
            <person name="Asakawa S."/>
            <person name="Dianou D."/>
        </authorList>
    </citation>
    <scope>NUCLEOTIDE SEQUENCE [LARGE SCALE GENOMIC DNA]</scope>
    <source>
        <strain evidence="2 3">MG62</strain>
    </source>
</reference>
<keyword evidence="1" id="KW-1133">Transmembrane helix</keyword>
<feature type="transmembrane region" description="Helical" evidence="1">
    <location>
        <begin position="85"/>
        <end position="106"/>
    </location>
</feature>
<evidence type="ECO:0000256" key="1">
    <source>
        <dbReference type="SAM" id="Phobius"/>
    </source>
</evidence>
<name>A0ABM7H429_9EURY</name>
<dbReference type="Pfam" id="PF01032">
    <property type="entry name" value="FecCD"/>
    <property type="match status" value="1"/>
</dbReference>
<organism evidence="2 3">
    <name type="scientific">Methanoculleus chikugoensis</name>
    <dbReference type="NCBI Taxonomy" id="118126"/>
    <lineage>
        <taxon>Archaea</taxon>
        <taxon>Methanobacteriati</taxon>
        <taxon>Methanobacteriota</taxon>
        <taxon>Stenosarchaea group</taxon>
        <taxon>Methanomicrobia</taxon>
        <taxon>Methanomicrobiales</taxon>
        <taxon>Methanomicrobiaceae</taxon>
        <taxon>Methanoculleus</taxon>
    </lineage>
</organism>
<dbReference type="PANTHER" id="PTHR30472:SF25">
    <property type="entry name" value="ABC TRANSPORTER PERMEASE PROTEIN MJ0876-RELATED"/>
    <property type="match status" value="1"/>
</dbReference>
<protein>
    <submittedName>
        <fullName evidence="2">Cobalamin import system permease BtuC</fullName>
    </submittedName>
</protein>
<dbReference type="PANTHER" id="PTHR30472">
    <property type="entry name" value="FERRIC ENTEROBACTIN TRANSPORT SYSTEM PERMEASE PROTEIN"/>
    <property type="match status" value="1"/>
</dbReference>
<gene>
    <name evidence="2" type="ORF">MchiMG62_07280</name>
</gene>
<dbReference type="Proteomes" id="UP000824969">
    <property type="component" value="Chromosome"/>
</dbReference>